<feature type="domain" description="N-acetyltransferase" evidence="1">
    <location>
        <begin position="37"/>
        <end position="204"/>
    </location>
</feature>
<reference evidence="2 3" key="1">
    <citation type="submission" date="2014-03" db="EMBL/GenBank/DDBJ databases">
        <title>Genomics of Bifidobacteria.</title>
        <authorList>
            <person name="Ventura M."/>
            <person name="Milani C."/>
            <person name="Lugli G.A."/>
        </authorList>
    </citation>
    <scope>NUCLEOTIDE SEQUENCE [LARGE SCALE GENOMIC DNA]</scope>
    <source>
        <strain evidence="2 3">DSM 22767</strain>
    </source>
</reference>
<sequence>MDGMAVFRSLRGAIRSPGSQALLMPRALVAPQGAIAIRLRPMRADDAIEWSRLRERNRSWLQPWDSGDPMHGPGFSFNEWIERQHRAQRAGTAAQFFIEYRMSIVGQVSVGAISYGAMRCGSVGYWVDEGHAGLGIAPMAVALLADWAMLDAAGSRLHRLEIAMLPENRCSKRVAENSGRVMKVCVVATCTSMALGAIMKCTVYWLKMRLKALSNVCLIEFRPSAAGIENPVEVQ</sequence>
<dbReference type="Pfam" id="PF13302">
    <property type="entry name" value="Acetyltransf_3"/>
    <property type="match status" value="1"/>
</dbReference>
<evidence type="ECO:0000313" key="2">
    <source>
        <dbReference type="EMBL" id="KFI44836.1"/>
    </source>
</evidence>
<dbReference type="eggNOG" id="COG1670">
    <property type="taxonomic scope" value="Bacteria"/>
</dbReference>
<name>A0A086ZE86_9BIFI</name>
<dbReference type="STRING" id="1437606.BBOH_1565"/>
<keyword evidence="3" id="KW-1185">Reference proteome</keyword>
<dbReference type="EMBL" id="JGYP01000005">
    <property type="protein sequence ID" value="KFI44836.1"/>
    <property type="molecule type" value="Genomic_DNA"/>
</dbReference>
<dbReference type="Proteomes" id="UP000029096">
    <property type="component" value="Unassembled WGS sequence"/>
</dbReference>
<proteinExistence type="predicted"/>
<gene>
    <name evidence="2" type="ORF">BBOH_1565</name>
</gene>
<protein>
    <submittedName>
        <fullName evidence="2">Ribosomal-protein-S5-alanine acetyltransferase</fullName>
    </submittedName>
</protein>
<dbReference type="Gene3D" id="3.40.630.30">
    <property type="match status" value="1"/>
</dbReference>
<accession>A0A086ZE86</accession>
<keyword evidence="2" id="KW-0808">Transferase</keyword>
<evidence type="ECO:0000313" key="3">
    <source>
        <dbReference type="Proteomes" id="UP000029096"/>
    </source>
</evidence>
<dbReference type="PROSITE" id="PS51186">
    <property type="entry name" value="GNAT"/>
    <property type="match status" value="1"/>
</dbReference>
<dbReference type="InterPro" id="IPR000182">
    <property type="entry name" value="GNAT_dom"/>
</dbReference>
<evidence type="ECO:0000259" key="1">
    <source>
        <dbReference type="PROSITE" id="PS51186"/>
    </source>
</evidence>
<dbReference type="AlphaFoldDB" id="A0A086ZE86"/>
<organism evidence="2 3">
    <name type="scientific">Bifidobacterium bohemicum DSM 22767</name>
    <dbReference type="NCBI Taxonomy" id="1437606"/>
    <lineage>
        <taxon>Bacteria</taxon>
        <taxon>Bacillati</taxon>
        <taxon>Actinomycetota</taxon>
        <taxon>Actinomycetes</taxon>
        <taxon>Bifidobacteriales</taxon>
        <taxon>Bifidobacteriaceae</taxon>
        <taxon>Bifidobacterium</taxon>
    </lineage>
</organism>
<dbReference type="GO" id="GO:0016747">
    <property type="term" value="F:acyltransferase activity, transferring groups other than amino-acyl groups"/>
    <property type="evidence" value="ECO:0007669"/>
    <property type="project" value="InterPro"/>
</dbReference>
<comment type="caution">
    <text evidence="2">The sequence shown here is derived from an EMBL/GenBank/DDBJ whole genome shotgun (WGS) entry which is preliminary data.</text>
</comment>
<dbReference type="InterPro" id="IPR016181">
    <property type="entry name" value="Acyl_CoA_acyltransferase"/>
</dbReference>
<dbReference type="SUPFAM" id="SSF55729">
    <property type="entry name" value="Acyl-CoA N-acyltransferases (Nat)"/>
    <property type="match status" value="1"/>
</dbReference>